<dbReference type="Gene3D" id="1.20.930.40">
    <property type="entry name" value="Transferrin receptor-like, dimerisation domain"/>
    <property type="match status" value="1"/>
</dbReference>
<evidence type="ECO:0000313" key="6">
    <source>
        <dbReference type="EMBL" id="KAF3042373.1"/>
    </source>
</evidence>
<dbReference type="GO" id="GO:0004180">
    <property type="term" value="F:carboxypeptidase activity"/>
    <property type="evidence" value="ECO:0007669"/>
    <property type="project" value="TreeGrafter"/>
</dbReference>
<organism evidence="6 7">
    <name type="scientific">Didymella heteroderae</name>
    <dbReference type="NCBI Taxonomy" id="1769908"/>
    <lineage>
        <taxon>Eukaryota</taxon>
        <taxon>Fungi</taxon>
        <taxon>Dikarya</taxon>
        <taxon>Ascomycota</taxon>
        <taxon>Pezizomycotina</taxon>
        <taxon>Dothideomycetes</taxon>
        <taxon>Pleosporomycetidae</taxon>
        <taxon>Pleosporales</taxon>
        <taxon>Pleosporineae</taxon>
        <taxon>Didymellaceae</taxon>
        <taxon>Didymella</taxon>
    </lineage>
</organism>
<keyword evidence="7" id="KW-1185">Reference proteome</keyword>
<dbReference type="InterPro" id="IPR007365">
    <property type="entry name" value="TFR-like_dimer_dom"/>
</dbReference>
<reference evidence="6" key="1">
    <citation type="submission" date="2019-04" db="EMBL/GenBank/DDBJ databases">
        <title>Sequencing of skin fungus with MAO and IRED activity.</title>
        <authorList>
            <person name="Marsaioli A.J."/>
            <person name="Bonatto J.M.C."/>
            <person name="Reis Junior O."/>
        </authorList>
    </citation>
    <scope>NUCLEOTIDE SEQUENCE</scope>
    <source>
        <strain evidence="6">28M1</strain>
    </source>
</reference>
<dbReference type="SUPFAM" id="SSF52025">
    <property type="entry name" value="PA domain"/>
    <property type="match status" value="1"/>
</dbReference>
<protein>
    <recommendedName>
        <fullName evidence="8">Hydrolase</fullName>
    </recommendedName>
</protein>
<evidence type="ECO:0000259" key="5">
    <source>
        <dbReference type="Pfam" id="PF04389"/>
    </source>
</evidence>
<feature type="domain" description="Transferrin receptor-like dimerisation" evidence="4">
    <location>
        <begin position="767"/>
        <end position="896"/>
    </location>
</feature>
<dbReference type="Gene3D" id="3.40.630.10">
    <property type="entry name" value="Zn peptidases"/>
    <property type="match status" value="1"/>
</dbReference>
<feature type="region of interest" description="Disordered" evidence="2">
    <location>
        <begin position="416"/>
        <end position="448"/>
    </location>
</feature>
<dbReference type="PANTHER" id="PTHR10404:SF71">
    <property type="entry name" value="CARBOXYPEPTIDASE TRE2, PUTATIVE (AFU_ORTHOLOGUE AFUA_3G10650)-RELATED"/>
    <property type="match status" value="1"/>
</dbReference>
<proteinExistence type="inferred from homology"/>
<dbReference type="OrthoDB" id="5841748at2759"/>
<dbReference type="Gene3D" id="3.50.30.30">
    <property type="match status" value="1"/>
</dbReference>
<comment type="caution">
    <text evidence="6">The sequence shown here is derived from an EMBL/GenBank/DDBJ whole genome shotgun (WGS) entry which is preliminary data.</text>
</comment>
<dbReference type="Proteomes" id="UP000758155">
    <property type="component" value="Unassembled WGS sequence"/>
</dbReference>
<evidence type="ECO:0000259" key="4">
    <source>
        <dbReference type="Pfam" id="PF04253"/>
    </source>
</evidence>
<dbReference type="InterPro" id="IPR007484">
    <property type="entry name" value="Peptidase_M28"/>
</dbReference>
<dbReference type="InterPro" id="IPR046450">
    <property type="entry name" value="PA_dom_sf"/>
</dbReference>
<dbReference type="AlphaFoldDB" id="A0A9P4WUM3"/>
<dbReference type="EMBL" id="SWKV01000016">
    <property type="protein sequence ID" value="KAF3042373.1"/>
    <property type="molecule type" value="Genomic_DNA"/>
</dbReference>
<feature type="compositionally biased region" description="Basic and acidic residues" evidence="2">
    <location>
        <begin position="430"/>
        <end position="440"/>
    </location>
</feature>
<dbReference type="Pfam" id="PF02225">
    <property type="entry name" value="PA"/>
    <property type="match status" value="1"/>
</dbReference>
<comment type="similarity">
    <text evidence="1">Belongs to the peptidase M28 family. M28B subfamily.</text>
</comment>
<name>A0A9P4WUM3_9PLEO</name>
<evidence type="ECO:0000259" key="3">
    <source>
        <dbReference type="Pfam" id="PF02225"/>
    </source>
</evidence>
<dbReference type="SUPFAM" id="SSF53187">
    <property type="entry name" value="Zn-dependent exopeptidases"/>
    <property type="match status" value="1"/>
</dbReference>
<evidence type="ECO:0000256" key="1">
    <source>
        <dbReference type="ARBA" id="ARBA00005634"/>
    </source>
</evidence>
<accession>A0A9P4WUM3</accession>
<dbReference type="Pfam" id="PF04253">
    <property type="entry name" value="TFR_dimer"/>
    <property type="match status" value="1"/>
</dbReference>
<evidence type="ECO:0000313" key="7">
    <source>
        <dbReference type="Proteomes" id="UP000758155"/>
    </source>
</evidence>
<sequence length="900" mass="100517">MPDEKVPLHLYEPPEDPPIPSYEEATSSRHASTARRGPNEVSDDAERQGLLSPDVHVQGSGPSRRNGYYHPPSVQSVDDGDSELGSPVRESADDEHRQIMEEMDILDPESADDARARRNRSRGRFSKRFYSITSSLSSLHLPRLRWPRRFRPSFAFVTDRLPTVPDEYKPGWSVIARLCGLIVIVSLVYMLVVSEVVPMGGGFGAQFNAEWVRREAQKNIEAWRIEKNLEYLTSFDHLAGTEGSYVQGQWIEGKFKDAHMDTYTHDEYWVYMNYPQNKGGRSVEIVEGEGKGWKAKLEEPSVYNPSRAQTPAFHALSASGNVQGPLIYVNYCHKKDFKRLWDSGVDVQGAVVLCREYGTQPDLAMKIKSAQDAGAVGVLVYSDPAEDGFSKGKTWPDGKWRPETSVQRGSVALSNMILGDPLTPGKPSSKKQDRMPKDKNPGLPKIPSLPLSWKDAQKLLKSLNGIGEALPDDWTGRVPDVGDKWFSGHPDKSPRVNLSNQQDEVEKQRITNVFGSIRGLEDTTHKIIIGNHRDSFCFGSADPGSGTAIMLEVVRVLGDLRAQGWRPMRTIEFASWDAGEYNHAGSTEHVEANVDALRENALAYINIDAAITGDKLWATGSPLFTHAWHRVIDRLTDPHMDNKTLKEVWEMQGSRVGNLAGSHDSAPFQFIAGTSSLDFGFGPKDTPLNPMAGSCYETFDWIAQHIDPGFLYHQLHAQLLILLVLELSQEPVVPLRITNYAAHLQAEGQKLLDDTEKAGGDYDIEIFEPLVQSLSALKGKAEEFHKWETFWYNQVYATGGFETAGVTMQRINHNAKMGQFETLLLDLPVDAKDTSPRGLPNREQFKHAIFAPSIHNSRESSVFPFARDAIEQLDWARAKAEIKKTADYLNRAGDLLAEGQ</sequence>
<dbReference type="InterPro" id="IPR003137">
    <property type="entry name" value="PA_domain"/>
</dbReference>
<dbReference type="InterPro" id="IPR036757">
    <property type="entry name" value="TFR-like_dimer_dom_sf"/>
</dbReference>
<feature type="region of interest" description="Disordered" evidence="2">
    <location>
        <begin position="1"/>
        <end position="95"/>
    </location>
</feature>
<gene>
    <name evidence="6" type="ORF">E8E12_005914</name>
</gene>
<dbReference type="CDD" id="cd02121">
    <property type="entry name" value="PA_GCPII_like"/>
    <property type="match status" value="1"/>
</dbReference>
<dbReference type="FunFam" id="3.40.630.10:FF:000101">
    <property type="entry name" value="N-acetylated alpha-linked acidic dipeptidase like 1"/>
    <property type="match status" value="1"/>
</dbReference>
<evidence type="ECO:0008006" key="8">
    <source>
        <dbReference type="Google" id="ProtNLM"/>
    </source>
</evidence>
<evidence type="ECO:0000256" key="2">
    <source>
        <dbReference type="SAM" id="MobiDB-lite"/>
    </source>
</evidence>
<dbReference type="InterPro" id="IPR039373">
    <property type="entry name" value="Peptidase_M28B"/>
</dbReference>
<feature type="domain" description="PA" evidence="3">
    <location>
        <begin position="322"/>
        <end position="410"/>
    </location>
</feature>
<feature type="domain" description="Peptidase M28" evidence="5">
    <location>
        <begin position="512"/>
        <end position="709"/>
    </location>
</feature>
<dbReference type="SUPFAM" id="SSF47672">
    <property type="entry name" value="Transferrin receptor-like dimerisation domain"/>
    <property type="match status" value="1"/>
</dbReference>
<dbReference type="PANTHER" id="PTHR10404">
    <property type="entry name" value="N-ACETYLATED-ALPHA-LINKED ACIDIC DIPEPTIDASE"/>
    <property type="match status" value="1"/>
</dbReference>
<dbReference type="Pfam" id="PF04389">
    <property type="entry name" value="Peptidase_M28"/>
    <property type="match status" value="1"/>
</dbReference>